<dbReference type="Gramene" id="OIW19956">
    <property type="protein sequence ID" value="OIW19956"/>
    <property type="gene ID" value="TanjilG_30904"/>
</dbReference>
<name>A0A394D8Q1_LUPAN</name>
<feature type="region of interest" description="Disordered" evidence="8">
    <location>
        <begin position="316"/>
        <end position="353"/>
    </location>
</feature>
<sequence length="424" mass="47446">MVKREIEAAETLAHLAHLAMREFAASGSAQKWNKGTRSKRRFTRHSPTPAPAAEADAGKQLDEKISTGITKPVETERILQDDCLNHMKVEQDLPKITTYSSVHCSKSRRNLTEEEKEVRRMRRVLANRESARQTIRRRQALCEELTRKAANLAVENQNLNREKEMALKEYQSLENTNKHLKAQIAKSIKTEVEKTPVEPDTSMAGVTTLSGNGNCPWFLHNRFPVTQLFWPSVIQSSNPVQLQHTPFNSIAIPSNVSVPCSSQSDSCHKQNNLISGSKIQNPLYMFPCPWLFPLQEFGSAQPQPSIGLKDRQDELPLGKQCSSSSSLSTVANVDHQAAPPIKHKTETSGWTEDMPINDPGHATSRFLSDGASHTATSSMDKKQVLFTCPDTNIVDAVAAAEARKRRKELTKLKTVHIRHTRMQC</sequence>
<reference evidence="10 11" key="1">
    <citation type="journal article" date="2017" name="Plant Biotechnol. J.">
        <title>A comprehensive draft genome sequence for lupin (Lupinus angustifolius), an emerging health food: insights into plant-microbe interactions and legume evolution.</title>
        <authorList>
            <person name="Hane J.K."/>
            <person name="Ming Y."/>
            <person name="Kamphuis L.G."/>
            <person name="Nelson M.N."/>
            <person name="Garg G."/>
            <person name="Atkins C.A."/>
            <person name="Bayer P.E."/>
            <person name="Bravo A."/>
            <person name="Bringans S."/>
            <person name="Cannon S."/>
            <person name="Edwards D."/>
            <person name="Foley R."/>
            <person name="Gao L.L."/>
            <person name="Harrison M.J."/>
            <person name="Huang W."/>
            <person name="Hurgobin B."/>
            <person name="Li S."/>
            <person name="Liu C.W."/>
            <person name="McGrath A."/>
            <person name="Morahan G."/>
            <person name="Murray J."/>
            <person name="Weller J."/>
            <person name="Jian J."/>
            <person name="Singh K.B."/>
        </authorList>
    </citation>
    <scope>NUCLEOTIDE SEQUENCE [LARGE SCALE GENOMIC DNA]</scope>
    <source>
        <strain evidence="11">cv. Tanjil</strain>
        <tissue evidence="10">Whole plant</tissue>
    </source>
</reference>
<feature type="domain" description="BZIP" evidence="9">
    <location>
        <begin position="117"/>
        <end position="180"/>
    </location>
</feature>
<dbReference type="InterPro" id="IPR044827">
    <property type="entry name" value="GBF-like"/>
</dbReference>
<dbReference type="PROSITE" id="PS50217">
    <property type="entry name" value="BZIP"/>
    <property type="match status" value="1"/>
</dbReference>
<evidence type="ECO:0000256" key="5">
    <source>
        <dbReference type="ARBA" id="ARBA00023163"/>
    </source>
</evidence>
<evidence type="ECO:0000256" key="8">
    <source>
        <dbReference type="SAM" id="MobiDB-lite"/>
    </source>
</evidence>
<dbReference type="SMART" id="SM00338">
    <property type="entry name" value="BRLZ"/>
    <property type="match status" value="1"/>
</dbReference>
<dbReference type="PANTHER" id="PTHR45967">
    <property type="entry name" value="G-BOX-BINDING FACTOR 3-RELATED"/>
    <property type="match status" value="1"/>
</dbReference>
<dbReference type="SUPFAM" id="SSF57959">
    <property type="entry name" value="Leucine zipper domain"/>
    <property type="match status" value="1"/>
</dbReference>
<evidence type="ECO:0000313" key="10">
    <source>
        <dbReference type="EMBL" id="OIW19956.1"/>
    </source>
</evidence>
<dbReference type="PANTHER" id="PTHR45967:SF28">
    <property type="entry name" value="BASIC-LEUCINE ZIPPER (BZIP) TRANSCRIPTION FACTOR FAMILY PROTEIN"/>
    <property type="match status" value="1"/>
</dbReference>
<evidence type="ECO:0000256" key="4">
    <source>
        <dbReference type="ARBA" id="ARBA00023125"/>
    </source>
</evidence>
<feature type="compositionally biased region" description="Basic residues" evidence="8">
    <location>
        <begin position="34"/>
        <end position="44"/>
    </location>
</feature>
<dbReference type="EMBL" id="MLAU01004605">
    <property type="protein sequence ID" value="OIW19956.1"/>
    <property type="molecule type" value="Genomic_DNA"/>
</dbReference>
<keyword evidence="3" id="KW-0805">Transcription regulation</keyword>
<comment type="subcellular location">
    <subcellularLocation>
        <location evidence="1">Nucleus</location>
    </subcellularLocation>
</comment>
<evidence type="ECO:0000256" key="2">
    <source>
        <dbReference type="ARBA" id="ARBA00007163"/>
    </source>
</evidence>
<dbReference type="CDD" id="cd14702">
    <property type="entry name" value="bZIP_plant_GBF1"/>
    <property type="match status" value="1"/>
</dbReference>
<dbReference type="Proteomes" id="UP000188354">
    <property type="component" value="Unassembled WGS sequence"/>
</dbReference>
<keyword evidence="11" id="KW-1185">Reference proteome</keyword>
<gene>
    <name evidence="10" type="ORF">TanjilG_30904</name>
</gene>
<evidence type="ECO:0000256" key="1">
    <source>
        <dbReference type="ARBA" id="ARBA00004123"/>
    </source>
</evidence>
<evidence type="ECO:0000256" key="3">
    <source>
        <dbReference type="ARBA" id="ARBA00023015"/>
    </source>
</evidence>
<feature type="coiled-coil region" evidence="7">
    <location>
        <begin position="104"/>
        <end position="190"/>
    </location>
</feature>
<organism evidence="10 11">
    <name type="scientific">Lupinus angustifolius</name>
    <name type="common">Narrow-leaved blue lupine</name>
    <dbReference type="NCBI Taxonomy" id="3871"/>
    <lineage>
        <taxon>Eukaryota</taxon>
        <taxon>Viridiplantae</taxon>
        <taxon>Streptophyta</taxon>
        <taxon>Embryophyta</taxon>
        <taxon>Tracheophyta</taxon>
        <taxon>Spermatophyta</taxon>
        <taxon>Magnoliopsida</taxon>
        <taxon>eudicotyledons</taxon>
        <taxon>Gunneridae</taxon>
        <taxon>Pentapetalae</taxon>
        <taxon>rosids</taxon>
        <taxon>fabids</taxon>
        <taxon>Fabales</taxon>
        <taxon>Fabaceae</taxon>
        <taxon>Papilionoideae</taxon>
        <taxon>50 kb inversion clade</taxon>
        <taxon>genistoids sensu lato</taxon>
        <taxon>core genistoids</taxon>
        <taxon>Genisteae</taxon>
        <taxon>Lupinus</taxon>
    </lineage>
</organism>
<keyword evidence="7" id="KW-0175">Coiled coil</keyword>
<comment type="caution">
    <text evidence="10">The sequence shown here is derived from an EMBL/GenBank/DDBJ whole genome shotgun (WGS) entry which is preliminary data.</text>
</comment>
<protein>
    <recommendedName>
        <fullName evidence="9">BZIP domain-containing protein</fullName>
    </recommendedName>
</protein>
<dbReference type="GO" id="GO:0003700">
    <property type="term" value="F:DNA-binding transcription factor activity"/>
    <property type="evidence" value="ECO:0007669"/>
    <property type="project" value="InterPro"/>
</dbReference>
<proteinExistence type="inferred from homology"/>
<dbReference type="GO" id="GO:0005634">
    <property type="term" value="C:nucleus"/>
    <property type="evidence" value="ECO:0007669"/>
    <property type="project" value="UniProtKB-SubCell"/>
</dbReference>
<dbReference type="AlphaFoldDB" id="A0A394D8Q1"/>
<comment type="similarity">
    <text evidence="2">Belongs to the bZIP family.</text>
</comment>
<accession>A0A394D8Q1</accession>
<keyword evidence="6" id="KW-0539">Nucleus</keyword>
<evidence type="ECO:0000313" key="11">
    <source>
        <dbReference type="Proteomes" id="UP000188354"/>
    </source>
</evidence>
<dbReference type="InterPro" id="IPR045314">
    <property type="entry name" value="bZIP_plant_GBF1"/>
</dbReference>
<dbReference type="Pfam" id="PF00170">
    <property type="entry name" value="bZIP_1"/>
    <property type="match status" value="1"/>
</dbReference>
<dbReference type="STRING" id="3871.A0A394D8Q1"/>
<dbReference type="GO" id="GO:0043565">
    <property type="term" value="F:sequence-specific DNA binding"/>
    <property type="evidence" value="ECO:0007669"/>
    <property type="project" value="InterPro"/>
</dbReference>
<evidence type="ECO:0000256" key="6">
    <source>
        <dbReference type="ARBA" id="ARBA00023242"/>
    </source>
</evidence>
<dbReference type="InterPro" id="IPR046347">
    <property type="entry name" value="bZIP_sf"/>
</dbReference>
<dbReference type="InterPro" id="IPR004827">
    <property type="entry name" value="bZIP"/>
</dbReference>
<keyword evidence="5" id="KW-0804">Transcription</keyword>
<evidence type="ECO:0000259" key="9">
    <source>
        <dbReference type="PROSITE" id="PS50217"/>
    </source>
</evidence>
<evidence type="ECO:0000256" key="7">
    <source>
        <dbReference type="SAM" id="Coils"/>
    </source>
</evidence>
<feature type="region of interest" description="Disordered" evidence="8">
    <location>
        <begin position="26"/>
        <end position="59"/>
    </location>
</feature>
<keyword evidence="4" id="KW-0238">DNA-binding</keyword>